<reference evidence="1 2" key="1">
    <citation type="submission" date="2018-07" db="EMBL/GenBank/DDBJ databases">
        <title>Genomic Encyclopedia of Type Strains, Phase IV (KMG-IV): sequencing the most valuable type-strain genomes for metagenomic binning, comparative biology and taxonomic classification.</title>
        <authorList>
            <person name="Goeker M."/>
        </authorList>
    </citation>
    <scope>NUCLEOTIDE SEQUENCE [LARGE SCALE GENOMIC DNA]</scope>
    <source>
        <strain evidence="1 2">DSM 4134</strain>
    </source>
</reference>
<keyword evidence="2" id="KW-1185">Reference proteome</keyword>
<name>A0A3D9KVI5_MARFU</name>
<dbReference type="RefSeq" id="WP_115870538.1">
    <property type="nucleotide sequence ID" value="NZ_QREG01000044.1"/>
</dbReference>
<evidence type="ECO:0000313" key="1">
    <source>
        <dbReference type="EMBL" id="RED91401.1"/>
    </source>
</evidence>
<accession>A0A3D9KVI5</accession>
<dbReference type="Proteomes" id="UP000256779">
    <property type="component" value="Unassembled WGS sequence"/>
</dbReference>
<protein>
    <submittedName>
        <fullName evidence="1">Uncharacterized protein</fullName>
    </submittedName>
</protein>
<sequence length="382" mass="43934">MKSKLIILYTILLVLSCKDSDPLEPIIETPELEIFEWFKDERFEDEMIVELLRTSTSLRILGKDDFSGYIAEIYSNDSYDGLTNRVWWMTLDNYKNFAMYDYIMIKFFEDNLSISDSDMHPQETAPQINLTANDSTFLDFKYSSGLSRNKPLAVVTNLSDQSISGYPIQDFALIPIRANTSKPTFYIIKVTGYEHPQLGYTVTQANPMSRFELDLELKKGFTFTYSTGKDFLATINEDFYLIDSTGNYSLLIEENIDQLLTKNDTLFAINSTDKEIFTSLNAGKSWTHHITFTTTNWPENSPKRYIFKTVKNRIIAYSENGGQDLYEVTFNNSRLNFNQLLSAGLPANSIADIEYFNNSIYIGYLDGGLFKINFASLFETKR</sequence>
<gene>
    <name evidence="1" type="ORF">C7460_1443</name>
</gene>
<evidence type="ECO:0000313" key="2">
    <source>
        <dbReference type="Proteomes" id="UP000256779"/>
    </source>
</evidence>
<proteinExistence type="predicted"/>
<comment type="caution">
    <text evidence="1">The sequence shown here is derived from an EMBL/GenBank/DDBJ whole genome shotgun (WGS) entry which is preliminary data.</text>
</comment>
<dbReference type="PROSITE" id="PS51257">
    <property type="entry name" value="PROKAR_LIPOPROTEIN"/>
    <property type="match status" value="1"/>
</dbReference>
<dbReference type="EMBL" id="QREG01000044">
    <property type="protein sequence ID" value="RED91401.1"/>
    <property type="molecule type" value="Genomic_DNA"/>
</dbReference>
<organism evidence="1 2">
    <name type="scientific">Marinoscillum furvescens DSM 4134</name>
    <dbReference type="NCBI Taxonomy" id="1122208"/>
    <lineage>
        <taxon>Bacteria</taxon>
        <taxon>Pseudomonadati</taxon>
        <taxon>Bacteroidota</taxon>
        <taxon>Cytophagia</taxon>
        <taxon>Cytophagales</taxon>
        <taxon>Reichenbachiellaceae</taxon>
        <taxon>Marinoscillum</taxon>
    </lineage>
</organism>
<dbReference type="AlphaFoldDB" id="A0A3D9KVI5"/>